<reference evidence="1 2" key="1">
    <citation type="submission" date="2019-07" db="EMBL/GenBank/DDBJ databases">
        <title>Draft genome assembly of a fouling barnacle, Amphibalanus amphitrite (Darwin, 1854): The first reference genome for Thecostraca.</title>
        <authorList>
            <person name="Kim W."/>
        </authorList>
    </citation>
    <scope>NUCLEOTIDE SEQUENCE [LARGE SCALE GENOMIC DNA]</scope>
    <source>
        <strain evidence="1">SNU_AA5</strain>
        <tissue evidence="1">Soma without cirri and trophi</tissue>
    </source>
</reference>
<gene>
    <name evidence="1" type="ORF">FJT64_011909</name>
</gene>
<proteinExistence type="predicted"/>
<evidence type="ECO:0000313" key="1">
    <source>
        <dbReference type="EMBL" id="KAF0289905.1"/>
    </source>
</evidence>
<keyword evidence="2" id="KW-1185">Reference proteome</keyword>
<name>A0A6A4V852_AMPAM</name>
<comment type="caution">
    <text evidence="1">The sequence shown here is derived from an EMBL/GenBank/DDBJ whole genome shotgun (WGS) entry which is preliminary data.</text>
</comment>
<dbReference type="EMBL" id="VIIS01001994">
    <property type="protein sequence ID" value="KAF0289905.1"/>
    <property type="molecule type" value="Genomic_DNA"/>
</dbReference>
<accession>A0A6A4V852</accession>
<dbReference type="AlphaFoldDB" id="A0A6A4V852"/>
<protein>
    <submittedName>
        <fullName evidence="1">Uncharacterized protein</fullName>
    </submittedName>
</protein>
<organism evidence="1 2">
    <name type="scientific">Amphibalanus amphitrite</name>
    <name type="common">Striped barnacle</name>
    <name type="synonym">Balanus amphitrite</name>
    <dbReference type="NCBI Taxonomy" id="1232801"/>
    <lineage>
        <taxon>Eukaryota</taxon>
        <taxon>Metazoa</taxon>
        <taxon>Ecdysozoa</taxon>
        <taxon>Arthropoda</taxon>
        <taxon>Crustacea</taxon>
        <taxon>Multicrustacea</taxon>
        <taxon>Cirripedia</taxon>
        <taxon>Thoracica</taxon>
        <taxon>Thoracicalcarea</taxon>
        <taxon>Balanomorpha</taxon>
        <taxon>Balanoidea</taxon>
        <taxon>Balanidae</taxon>
        <taxon>Amphibalaninae</taxon>
        <taxon>Amphibalanus</taxon>
    </lineage>
</organism>
<sequence length="117" mass="12169">MREAFAAVAGLEDGELASTKSVRLLTDSRSGLQLLGRGPANQTMALAAEVWRLLSTLAENGTETVLPAGAAADPELSQLARQTGVPPEKLASVLDELLPPVAAASAEQMLAAFVMKR</sequence>
<dbReference type="OrthoDB" id="21470at2759"/>
<dbReference type="Proteomes" id="UP000440578">
    <property type="component" value="Unassembled WGS sequence"/>
</dbReference>
<evidence type="ECO:0000313" key="2">
    <source>
        <dbReference type="Proteomes" id="UP000440578"/>
    </source>
</evidence>